<dbReference type="NCBIfam" id="NF001370">
    <property type="entry name" value="PRK00278.1-2"/>
    <property type="match status" value="1"/>
</dbReference>
<dbReference type="NCBIfam" id="NF001373">
    <property type="entry name" value="PRK00278.1-6"/>
    <property type="match status" value="1"/>
</dbReference>
<gene>
    <name evidence="8" type="primary">trpC</name>
    <name evidence="10" type="ORF">QO012_002135</name>
</gene>
<evidence type="ECO:0000256" key="1">
    <source>
        <dbReference type="ARBA" id="ARBA00001633"/>
    </source>
</evidence>
<evidence type="ECO:0000256" key="8">
    <source>
        <dbReference type="HAMAP-Rule" id="MF_00134"/>
    </source>
</evidence>
<keyword evidence="5 8" id="KW-0822">Tryptophan biosynthesis</keyword>
<dbReference type="PANTHER" id="PTHR22854:SF2">
    <property type="entry name" value="INDOLE-3-GLYCEROL-PHOSPHATE SYNTHASE"/>
    <property type="match status" value="1"/>
</dbReference>
<name>A0ABU0HZ60_9HYPH</name>
<comment type="pathway">
    <text evidence="2 8">Amino-acid biosynthesis; L-tryptophan biosynthesis; L-tryptophan from chorismate: step 4/5.</text>
</comment>
<comment type="similarity">
    <text evidence="8">Belongs to the TrpC family.</text>
</comment>
<dbReference type="Gene3D" id="3.20.20.70">
    <property type="entry name" value="Aldolase class I"/>
    <property type="match status" value="1"/>
</dbReference>
<keyword evidence="11" id="KW-1185">Reference proteome</keyword>
<dbReference type="InterPro" id="IPR045186">
    <property type="entry name" value="Indole-3-glycerol_P_synth"/>
</dbReference>
<reference evidence="10 11" key="1">
    <citation type="submission" date="2023-07" db="EMBL/GenBank/DDBJ databases">
        <title>Genomic Encyclopedia of Type Strains, Phase IV (KMG-IV): sequencing the most valuable type-strain genomes for metagenomic binning, comparative biology and taxonomic classification.</title>
        <authorList>
            <person name="Goeker M."/>
        </authorList>
    </citation>
    <scope>NUCLEOTIDE SEQUENCE [LARGE SCALE GENOMIC DNA]</scope>
    <source>
        <strain evidence="10 11">DSM 19013</strain>
    </source>
</reference>
<dbReference type="InterPro" id="IPR013798">
    <property type="entry name" value="Indole-3-glycerol_P_synth_dom"/>
</dbReference>
<evidence type="ECO:0000313" key="11">
    <source>
        <dbReference type="Proteomes" id="UP001231124"/>
    </source>
</evidence>
<dbReference type="Pfam" id="PF00218">
    <property type="entry name" value="IGPS"/>
    <property type="match status" value="1"/>
</dbReference>
<keyword evidence="4 8" id="KW-0210">Decarboxylase</keyword>
<dbReference type="GO" id="GO:0004425">
    <property type="term" value="F:indole-3-glycerol-phosphate synthase activity"/>
    <property type="evidence" value="ECO:0007669"/>
    <property type="project" value="UniProtKB-EC"/>
</dbReference>
<dbReference type="InterPro" id="IPR001468">
    <property type="entry name" value="Indole-3-GlycerolPSynthase_CS"/>
</dbReference>
<comment type="catalytic activity">
    <reaction evidence="1 8">
        <text>1-(2-carboxyphenylamino)-1-deoxy-D-ribulose 5-phosphate + H(+) = (1S,2R)-1-C-(indol-3-yl)glycerol 3-phosphate + CO2 + H2O</text>
        <dbReference type="Rhea" id="RHEA:23476"/>
        <dbReference type="ChEBI" id="CHEBI:15377"/>
        <dbReference type="ChEBI" id="CHEBI:15378"/>
        <dbReference type="ChEBI" id="CHEBI:16526"/>
        <dbReference type="ChEBI" id="CHEBI:58613"/>
        <dbReference type="ChEBI" id="CHEBI:58866"/>
        <dbReference type="EC" id="4.1.1.48"/>
    </reaction>
</comment>
<evidence type="ECO:0000256" key="5">
    <source>
        <dbReference type="ARBA" id="ARBA00022822"/>
    </source>
</evidence>
<sequence>MTSPTPDAVPEAPERPNVLARIEAYKRREIAEAKLRVPLAKLEKRAAQADAPRGFAEAIRAHRAEGRTALIAEVKKASPSKGLIRADFDPATLAAAYEAGGATCLSVLTDEPSFQGKPDYLMEARAACRLPVLRKDFMFEPYQVYEARAWGADCILVIMACLDDDEALALVETAHDLGMDVLTEIHDEAELVRALPLGTALVGVNNRNLKTFEVSFDNALRLKPGIPHDRIAVAESGIADHADVKRLAGHGLGTVLVGESLMRQADVAAATRALIFGEGGGAAKAKTA</sequence>
<dbReference type="SUPFAM" id="SSF51366">
    <property type="entry name" value="Ribulose-phoshate binding barrel"/>
    <property type="match status" value="1"/>
</dbReference>
<dbReference type="RefSeq" id="WP_238202770.1">
    <property type="nucleotide sequence ID" value="NZ_BPQE01000011.1"/>
</dbReference>
<organism evidence="10 11">
    <name type="scientific">Methylobacterium aerolatum</name>
    <dbReference type="NCBI Taxonomy" id="418708"/>
    <lineage>
        <taxon>Bacteria</taxon>
        <taxon>Pseudomonadati</taxon>
        <taxon>Pseudomonadota</taxon>
        <taxon>Alphaproteobacteria</taxon>
        <taxon>Hyphomicrobiales</taxon>
        <taxon>Methylobacteriaceae</taxon>
        <taxon>Methylobacterium</taxon>
    </lineage>
</organism>
<dbReference type="CDD" id="cd00331">
    <property type="entry name" value="IGPS"/>
    <property type="match status" value="1"/>
</dbReference>
<evidence type="ECO:0000256" key="4">
    <source>
        <dbReference type="ARBA" id="ARBA00022793"/>
    </source>
</evidence>
<evidence type="ECO:0000256" key="2">
    <source>
        <dbReference type="ARBA" id="ARBA00004696"/>
    </source>
</evidence>
<evidence type="ECO:0000259" key="9">
    <source>
        <dbReference type="Pfam" id="PF00218"/>
    </source>
</evidence>
<evidence type="ECO:0000313" key="10">
    <source>
        <dbReference type="EMBL" id="MDQ0447635.1"/>
    </source>
</evidence>
<dbReference type="Proteomes" id="UP001231124">
    <property type="component" value="Unassembled WGS sequence"/>
</dbReference>
<dbReference type="EC" id="4.1.1.48" evidence="8"/>
<feature type="domain" description="Indole-3-glycerol phosphate synthase" evidence="9">
    <location>
        <begin position="19"/>
        <end position="274"/>
    </location>
</feature>
<keyword evidence="7 8" id="KW-0456">Lyase</keyword>
<dbReference type="EMBL" id="JAUSVP010000005">
    <property type="protein sequence ID" value="MDQ0447635.1"/>
    <property type="molecule type" value="Genomic_DNA"/>
</dbReference>
<protein>
    <recommendedName>
        <fullName evidence="8">Indole-3-glycerol phosphate synthase</fullName>
        <shortName evidence="8">IGPS</shortName>
        <ecNumber evidence="8">4.1.1.48</ecNumber>
    </recommendedName>
</protein>
<dbReference type="PROSITE" id="PS00614">
    <property type="entry name" value="IGPS"/>
    <property type="match status" value="1"/>
</dbReference>
<dbReference type="HAMAP" id="MF_00134_B">
    <property type="entry name" value="IGPS_B"/>
    <property type="match status" value="1"/>
</dbReference>
<dbReference type="NCBIfam" id="NF001377">
    <property type="entry name" value="PRK00278.2-4"/>
    <property type="match status" value="1"/>
</dbReference>
<dbReference type="InterPro" id="IPR013785">
    <property type="entry name" value="Aldolase_TIM"/>
</dbReference>
<dbReference type="PANTHER" id="PTHR22854">
    <property type="entry name" value="TRYPTOPHAN BIOSYNTHESIS PROTEIN"/>
    <property type="match status" value="1"/>
</dbReference>
<proteinExistence type="inferred from homology"/>
<evidence type="ECO:0000256" key="6">
    <source>
        <dbReference type="ARBA" id="ARBA00023141"/>
    </source>
</evidence>
<dbReference type="InterPro" id="IPR011060">
    <property type="entry name" value="RibuloseP-bd_barrel"/>
</dbReference>
<keyword evidence="3 8" id="KW-0028">Amino-acid biosynthesis</keyword>
<keyword evidence="6 8" id="KW-0057">Aromatic amino acid biosynthesis</keyword>
<comment type="caution">
    <text evidence="10">The sequence shown here is derived from an EMBL/GenBank/DDBJ whole genome shotgun (WGS) entry which is preliminary data.</text>
</comment>
<evidence type="ECO:0000256" key="3">
    <source>
        <dbReference type="ARBA" id="ARBA00022605"/>
    </source>
</evidence>
<accession>A0ABU0HZ60</accession>
<evidence type="ECO:0000256" key="7">
    <source>
        <dbReference type="ARBA" id="ARBA00023239"/>
    </source>
</evidence>